<accession>A0AAD5D7Z1</accession>
<evidence type="ECO:0000313" key="2">
    <source>
        <dbReference type="Proteomes" id="UP001206925"/>
    </source>
</evidence>
<protein>
    <submittedName>
        <fullName evidence="1">Uncharacterized protein</fullName>
    </submittedName>
</protein>
<feature type="non-terminal residue" evidence="1">
    <location>
        <position position="1"/>
    </location>
</feature>
<evidence type="ECO:0000313" key="1">
    <source>
        <dbReference type="EMBL" id="KAI7753185.1"/>
    </source>
</evidence>
<name>A0AAD5D7Z1_AMBAR</name>
<comment type="caution">
    <text evidence="1">The sequence shown here is derived from an EMBL/GenBank/DDBJ whole genome shotgun (WGS) entry which is preliminary data.</text>
</comment>
<reference evidence="1" key="1">
    <citation type="submission" date="2022-06" db="EMBL/GenBank/DDBJ databases">
        <title>Uncovering the hologenomic basis of an extraordinary plant invasion.</title>
        <authorList>
            <person name="Bieker V.C."/>
            <person name="Martin M.D."/>
            <person name="Gilbert T."/>
            <person name="Hodgins K."/>
            <person name="Battlay P."/>
            <person name="Petersen B."/>
            <person name="Wilson J."/>
        </authorList>
    </citation>
    <scope>NUCLEOTIDE SEQUENCE</scope>
    <source>
        <strain evidence="1">AA19_3_7</strain>
        <tissue evidence="1">Leaf</tissue>
    </source>
</reference>
<dbReference type="EMBL" id="JAMZMK010005514">
    <property type="protein sequence ID" value="KAI7753185.1"/>
    <property type="molecule type" value="Genomic_DNA"/>
</dbReference>
<keyword evidence="2" id="KW-1185">Reference proteome</keyword>
<proteinExistence type="predicted"/>
<sequence>MISGAADMMCDQLNFGLLKLASVSPQSSSLSISDHATVSCSANVKSNTVAESTATSFSSTTIRSGSHTDIGGR</sequence>
<organism evidence="1 2">
    <name type="scientific">Ambrosia artemisiifolia</name>
    <name type="common">Common ragweed</name>
    <dbReference type="NCBI Taxonomy" id="4212"/>
    <lineage>
        <taxon>Eukaryota</taxon>
        <taxon>Viridiplantae</taxon>
        <taxon>Streptophyta</taxon>
        <taxon>Embryophyta</taxon>
        <taxon>Tracheophyta</taxon>
        <taxon>Spermatophyta</taxon>
        <taxon>Magnoliopsida</taxon>
        <taxon>eudicotyledons</taxon>
        <taxon>Gunneridae</taxon>
        <taxon>Pentapetalae</taxon>
        <taxon>asterids</taxon>
        <taxon>campanulids</taxon>
        <taxon>Asterales</taxon>
        <taxon>Asteraceae</taxon>
        <taxon>Asteroideae</taxon>
        <taxon>Heliantheae alliance</taxon>
        <taxon>Heliantheae</taxon>
        <taxon>Ambrosia</taxon>
    </lineage>
</organism>
<dbReference type="Proteomes" id="UP001206925">
    <property type="component" value="Unassembled WGS sequence"/>
</dbReference>
<dbReference type="AlphaFoldDB" id="A0AAD5D7Z1"/>
<gene>
    <name evidence="1" type="ORF">M8C21_030920</name>
</gene>